<evidence type="ECO:0000256" key="2">
    <source>
        <dbReference type="SAM" id="Phobius"/>
    </source>
</evidence>
<gene>
    <name evidence="3" type="ORF">RN50_01374</name>
</gene>
<dbReference type="PATRIC" id="fig|104336.4.peg.1410"/>
<dbReference type="Proteomes" id="UP000033572">
    <property type="component" value="Unassembled WGS sequence"/>
</dbReference>
<evidence type="ECO:0000313" key="3">
    <source>
        <dbReference type="EMBL" id="KJL22695.1"/>
    </source>
</evidence>
<keyword evidence="2" id="KW-0472">Membrane</keyword>
<protein>
    <submittedName>
        <fullName evidence="3">Uncharacterized protein</fullName>
    </submittedName>
</protein>
<dbReference type="GeneID" id="94444782"/>
<feature type="region of interest" description="Disordered" evidence="1">
    <location>
        <begin position="151"/>
        <end position="179"/>
    </location>
</feature>
<organism evidence="3 4">
    <name type="scientific">Microbacterium foliorum</name>
    <dbReference type="NCBI Taxonomy" id="104336"/>
    <lineage>
        <taxon>Bacteria</taxon>
        <taxon>Bacillati</taxon>
        <taxon>Actinomycetota</taxon>
        <taxon>Actinomycetes</taxon>
        <taxon>Micrococcales</taxon>
        <taxon>Microbacteriaceae</taxon>
        <taxon>Microbacterium</taxon>
    </lineage>
</organism>
<proteinExistence type="predicted"/>
<accession>A0A0F0KRH3</accession>
<keyword evidence="2" id="KW-1133">Transmembrane helix</keyword>
<dbReference type="EMBL" id="JYIU01000038">
    <property type="protein sequence ID" value="KJL22695.1"/>
    <property type="molecule type" value="Genomic_DNA"/>
</dbReference>
<sequence length="179" mass="19132">MSGGRTVMAAAAAVIAALVLLGFGFTWPFVIGWGLLVGALALLAQLAVPLEPSVDAPRIAVEPDRRPTEISRMAWALNTHTGLAGMQITRRVREVLRQRLRRRGADPADPMHRQKVIALIGPDLWDRLEGPGTTIGDVERALDAIDALGSGASAEDAPTPPRASAASTGRVSLFPRYRR</sequence>
<dbReference type="RefSeq" id="WP_156149274.1">
    <property type="nucleotide sequence ID" value="NZ_CP031425.1"/>
</dbReference>
<dbReference type="AlphaFoldDB" id="A0A0F0KRH3"/>
<evidence type="ECO:0000313" key="4">
    <source>
        <dbReference type="Proteomes" id="UP000033572"/>
    </source>
</evidence>
<reference evidence="3 4" key="1">
    <citation type="submission" date="2015-02" db="EMBL/GenBank/DDBJ databases">
        <title>Draft genome sequences of ten Microbacterium spp. with emphasis on heavy metal contaminated environments.</title>
        <authorList>
            <person name="Corretto E."/>
        </authorList>
    </citation>
    <scope>NUCLEOTIDE SEQUENCE [LARGE SCALE GENOMIC DNA]</scope>
    <source>
        <strain evidence="3 4">DSM 12966</strain>
    </source>
</reference>
<evidence type="ECO:0000256" key="1">
    <source>
        <dbReference type="SAM" id="MobiDB-lite"/>
    </source>
</evidence>
<comment type="caution">
    <text evidence="3">The sequence shown here is derived from an EMBL/GenBank/DDBJ whole genome shotgun (WGS) entry which is preliminary data.</text>
</comment>
<feature type="transmembrane region" description="Helical" evidence="2">
    <location>
        <begin position="7"/>
        <end position="25"/>
    </location>
</feature>
<name>A0A0F0KRH3_9MICO</name>
<keyword evidence="4" id="KW-1185">Reference proteome</keyword>
<keyword evidence="2" id="KW-0812">Transmembrane</keyword>